<accession>A0A552DWF6</accession>
<organism evidence="2 3">
    <name type="scientific">Microcystis aeruginosa Ma_QC_B_20070730_S2</name>
    <dbReference type="NCBI Taxonomy" id="2486256"/>
    <lineage>
        <taxon>Bacteria</taxon>
        <taxon>Bacillati</taxon>
        <taxon>Cyanobacteriota</taxon>
        <taxon>Cyanophyceae</taxon>
        <taxon>Oscillatoriophycideae</taxon>
        <taxon>Chroococcales</taxon>
        <taxon>Microcystaceae</taxon>
        <taxon>Microcystis</taxon>
    </lineage>
</organism>
<evidence type="ECO:0000259" key="1">
    <source>
        <dbReference type="Pfam" id="PF21828"/>
    </source>
</evidence>
<comment type="caution">
    <text evidence="2">The sequence shown here is derived from an EMBL/GenBank/DDBJ whole genome shotgun (WGS) entry which is preliminary data.</text>
</comment>
<dbReference type="InterPro" id="IPR054181">
    <property type="entry name" value="DUF6888"/>
</dbReference>
<name>A0A552DWF6_MICAE</name>
<reference evidence="2 3" key="1">
    <citation type="submission" date="2019-01" db="EMBL/GenBank/DDBJ databases">
        <title>Coherence of Microcystis species and biogeography revealed through population genomics.</title>
        <authorList>
            <person name="Perez-Carrascal O.M."/>
            <person name="Terrat Y."/>
            <person name="Giani A."/>
            <person name="Fortin N."/>
            <person name="Tromas N."/>
            <person name="Shapiro B.J."/>
        </authorList>
    </citation>
    <scope>NUCLEOTIDE SEQUENCE [LARGE SCALE GENOMIC DNA]</scope>
    <source>
        <strain evidence="2">Ma_QC_B_20070730_S2</strain>
    </source>
</reference>
<evidence type="ECO:0000313" key="2">
    <source>
        <dbReference type="EMBL" id="TRU26550.1"/>
    </source>
</evidence>
<feature type="domain" description="DUF6888" evidence="1">
    <location>
        <begin position="15"/>
        <end position="55"/>
    </location>
</feature>
<evidence type="ECO:0000313" key="3">
    <source>
        <dbReference type="Proteomes" id="UP000320551"/>
    </source>
</evidence>
<dbReference type="Proteomes" id="UP000320551">
    <property type="component" value="Unassembled WGS sequence"/>
</dbReference>
<sequence>MTPKRKIPLSLFVSCLSFFYQPIYLFRYDSRLKIIYILAGTNEDISILIDEQGNWNFEL</sequence>
<dbReference type="AlphaFoldDB" id="A0A552DWF6"/>
<dbReference type="EMBL" id="SFBK01000109">
    <property type="protein sequence ID" value="TRU26550.1"/>
    <property type="molecule type" value="Genomic_DNA"/>
</dbReference>
<dbReference type="Pfam" id="PF21828">
    <property type="entry name" value="DUF6888"/>
    <property type="match status" value="1"/>
</dbReference>
<gene>
    <name evidence="2" type="ORF">EWV80_08155</name>
</gene>
<protein>
    <recommendedName>
        <fullName evidence="1">DUF6888 domain-containing protein</fullName>
    </recommendedName>
</protein>
<proteinExistence type="predicted"/>